<accession>A0A814DWC6</accession>
<proteinExistence type="predicted"/>
<evidence type="ECO:0000313" key="1">
    <source>
        <dbReference type="EMBL" id="CAF0959156.1"/>
    </source>
</evidence>
<sequence length="181" mass="21954">SYLYKLKGDLQMAIHYVNLASQKYNEKINKKIFKKIEKFKINLLKLENIQTNELIFLNKNQMNLLQIFNLIRKFHFESISYLTLGFDLFKETSSNALLNCLFYHLIEEDDIEDYLKNHTNNLTQKYHNFQNQRINEKEFMKSFNMKFGTNFKCFHINETVNWNEFILKNNEIPIILMKDLF</sequence>
<reference evidence="1" key="1">
    <citation type="submission" date="2021-02" db="EMBL/GenBank/DDBJ databases">
        <authorList>
            <person name="Nowell W R."/>
        </authorList>
    </citation>
    <scope>NUCLEOTIDE SEQUENCE</scope>
</reference>
<dbReference type="Proteomes" id="UP000663829">
    <property type="component" value="Unassembled WGS sequence"/>
</dbReference>
<dbReference type="EMBL" id="CAJOBC010002453">
    <property type="protein sequence ID" value="CAF3733936.1"/>
    <property type="molecule type" value="Genomic_DNA"/>
</dbReference>
<feature type="non-terminal residue" evidence="1">
    <location>
        <position position="1"/>
    </location>
</feature>
<keyword evidence="3" id="KW-1185">Reference proteome</keyword>
<dbReference type="AlphaFoldDB" id="A0A814DWC6"/>
<dbReference type="EMBL" id="CAJNOQ010002453">
    <property type="protein sequence ID" value="CAF0959156.1"/>
    <property type="molecule type" value="Genomic_DNA"/>
</dbReference>
<name>A0A814DWC6_9BILA</name>
<dbReference type="Proteomes" id="UP000681722">
    <property type="component" value="Unassembled WGS sequence"/>
</dbReference>
<gene>
    <name evidence="1" type="ORF">GPM918_LOCUS11661</name>
    <name evidence="2" type="ORF">SRO942_LOCUS11662</name>
</gene>
<protein>
    <submittedName>
        <fullName evidence="1">Uncharacterized protein</fullName>
    </submittedName>
</protein>
<evidence type="ECO:0000313" key="2">
    <source>
        <dbReference type="EMBL" id="CAF3733936.1"/>
    </source>
</evidence>
<organism evidence="1 3">
    <name type="scientific">Didymodactylos carnosus</name>
    <dbReference type="NCBI Taxonomy" id="1234261"/>
    <lineage>
        <taxon>Eukaryota</taxon>
        <taxon>Metazoa</taxon>
        <taxon>Spiralia</taxon>
        <taxon>Gnathifera</taxon>
        <taxon>Rotifera</taxon>
        <taxon>Eurotatoria</taxon>
        <taxon>Bdelloidea</taxon>
        <taxon>Philodinida</taxon>
        <taxon>Philodinidae</taxon>
        <taxon>Didymodactylos</taxon>
    </lineage>
</organism>
<evidence type="ECO:0000313" key="3">
    <source>
        <dbReference type="Proteomes" id="UP000663829"/>
    </source>
</evidence>
<comment type="caution">
    <text evidence="1">The sequence shown here is derived from an EMBL/GenBank/DDBJ whole genome shotgun (WGS) entry which is preliminary data.</text>
</comment>